<accession>A0A3L6FNZ2</accession>
<keyword evidence="3" id="KW-0285">Flavoprotein</keyword>
<dbReference type="SMR" id="A0A3L6FNZ2"/>
<evidence type="ECO:0000256" key="1">
    <source>
        <dbReference type="ARBA" id="ARBA00001974"/>
    </source>
</evidence>
<dbReference type="ExpressionAtlas" id="A0A3L6FNZ2">
    <property type="expression patterns" value="baseline and differential"/>
</dbReference>
<dbReference type="Gene3D" id="3.30.9.10">
    <property type="entry name" value="D-Amino Acid Oxidase, subunit A, domain 2"/>
    <property type="match status" value="1"/>
</dbReference>
<comment type="caution">
    <text evidence="7">The sequence shown here is derived from an EMBL/GenBank/DDBJ whole genome shotgun (WGS) entry which is preliminary data.</text>
</comment>
<feature type="domain" description="FAD dependent oxidoreductase" evidence="6">
    <location>
        <begin position="20"/>
        <end position="383"/>
    </location>
</feature>
<dbReference type="Gene3D" id="3.50.50.60">
    <property type="entry name" value="FAD/NAD(P)-binding domain"/>
    <property type="match status" value="1"/>
</dbReference>
<evidence type="ECO:0000313" key="8">
    <source>
        <dbReference type="Proteomes" id="UP000251960"/>
    </source>
</evidence>
<protein>
    <submittedName>
        <fullName evidence="7">Putative sarcosine oxidase</fullName>
    </submittedName>
</protein>
<evidence type="ECO:0000256" key="2">
    <source>
        <dbReference type="ARBA" id="ARBA00010989"/>
    </source>
</evidence>
<evidence type="ECO:0000256" key="3">
    <source>
        <dbReference type="ARBA" id="ARBA00022630"/>
    </source>
</evidence>
<dbReference type="GO" id="GO:0016491">
    <property type="term" value="F:oxidoreductase activity"/>
    <property type="evidence" value="ECO:0007669"/>
    <property type="project" value="UniProtKB-KW"/>
</dbReference>
<evidence type="ECO:0000259" key="6">
    <source>
        <dbReference type="Pfam" id="PF01266"/>
    </source>
</evidence>
<dbReference type="SUPFAM" id="SSF54373">
    <property type="entry name" value="FAD-linked reductases, C-terminal domain"/>
    <property type="match status" value="1"/>
</dbReference>
<dbReference type="InterPro" id="IPR045170">
    <property type="entry name" value="MTOX"/>
</dbReference>
<proteinExistence type="inferred from homology"/>
<keyword evidence="4" id="KW-0274">FAD</keyword>
<dbReference type="EMBL" id="NCVQ01000004">
    <property type="protein sequence ID" value="PWZ34703.1"/>
    <property type="molecule type" value="Genomic_DNA"/>
</dbReference>
<dbReference type="InterPro" id="IPR036188">
    <property type="entry name" value="FAD/NAD-bd_sf"/>
</dbReference>
<dbReference type="Pfam" id="PF01266">
    <property type="entry name" value="DAO"/>
    <property type="match status" value="1"/>
</dbReference>
<dbReference type="PANTHER" id="PTHR10961:SF41">
    <property type="entry name" value="SARCOSINE OXIDASE-RELATED"/>
    <property type="match status" value="1"/>
</dbReference>
<keyword evidence="5" id="KW-0560">Oxidoreductase</keyword>
<dbReference type="AlphaFoldDB" id="A0A3L6FNZ2"/>
<dbReference type="KEGG" id="zma:100273204"/>
<name>A0A3L6FNZ2_MAIZE</name>
<comment type="cofactor">
    <cofactor evidence="1">
        <name>FAD</name>
        <dbReference type="ChEBI" id="CHEBI:57692"/>
    </cofactor>
</comment>
<comment type="similarity">
    <text evidence="2">Belongs to the MSOX/MTOX family.</text>
</comment>
<evidence type="ECO:0000256" key="5">
    <source>
        <dbReference type="ARBA" id="ARBA00023002"/>
    </source>
</evidence>
<dbReference type="SUPFAM" id="SSF51905">
    <property type="entry name" value="FAD/NAD(P)-binding domain"/>
    <property type="match status" value="1"/>
</dbReference>
<reference evidence="7 8" key="1">
    <citation type="journal article" date="2018" name="Nat. Genet.">
        <title>Extensive intraspecific gene order and gene structural variations between Mo17 and other maize genomes.</title>
        <authorList>
            <person name="Sun S."/>
            <person name="Zhou Y."/>
            <person name="Chen J."/>
            <person name="Shi J."/>
            <person name="Zhao H."/>
            <person name="Zhao H."/>
            <person name="Song W."/>
            <person name="Zhang M."/>
            <person name="Cui Y."/>
            <person name="Dong X."/>
            <person name="Liu H."/>
            <person name="Ma X."/>
            <person name="Jiao Y."/>
            <person name="Wang B."/>
            <person name="Wei X."/>
            <person name="Stein J.C."/>
            <person name="Glaubitz J.C."/>
            <person name="Lu F."/>
            <person name="Yu G."/>
            <person name="Liang C."/>
            <person name="Fengler K."/>
            <person name="Li B."/>
            <person name="Rafalski A."/>
            <person name="Schnable P.S."/>
            <person name="Ware D.H."/>
            <person name="Buckler E.S."/>
            <person name="Lai J."/>
        </authorList>
    </citation>
    <scope>NUCLEOTIDE SEQUENCE [LARGE SCALE GENOMIC DNA]</scope>
    <source>
        <strain evidence="8">cv. Missouri 17</strain>
        <tissue evidence="7">Seedling</tissue>
    </source>
</reference>
<dbReference type="PANTHER" id="PTHR10961">
    <property type="entry name" value="PEROXISOMAL SARCOSINE OXIDASE"/>
    <property type="match status" value="1"/>
</dbReference>
<evidence type="ECO:0000256" key="4">
    <source>
        <dbReference type="ARBA" id="ARBA00022827"/>
    </source>
</evidence>
<dbReference type="OMA" id="WPMLWAH"/>
<dbReference type="OrthoDB" id="424974at2759"/>
<sequence>MAGAGAPAVPQAGRPAPNFDVIVVGAGIMGSCTAHAAASRGARVLLLERFDLLHPLGSSHGDSRIIRDAYAQPRYLRMVRLARCLWAAAEAEAGYRVLTPTPHLSMGPRSSASLAAAIANIGAEEVDVDDLHRRWGGAFALTVPGPVDAWVTALSDHGGVLSATKAVAMFQSLAVAKGAVVRDNTEVVGIDRAPEPDGGGVVVRAAGGEAFRGARCVVTVGAWAAKLLGSWGVDLPIRPLHTLHLYWRVKPGQEQTVSASAGFPTFSSYGDPPVYGAPSLELPGLIKISCDGGPPCDPDARDWLAGDAEVTHRVARWIQEAMPDHVDAAGGPVVRQSCICSMTPDADFVMDFLGGGRDVVVGAGFSGHGFKMGPAVGKILAEMAIDGGSETAAEAGLDLGFFRIGRFDGNPMGNAK</sequence>
<gene>
    <name evidence="7" type="primary">At2g24580_3</name>
    <name evidence="7" type="ORF">Zm00014a_021616</name>
</gene>
<dbReference type="Proteomes" id="UP000251960">
    <property type="component" value="Chromosome 3"/>
</dbReference>
<evidence type="ECO:0000313" key="7">
    <source>
        <dbReference type="EMBL" id="PWZ34703.1"/>
    </source>
</evidence>
<organism evidence="7 8">
    <name type="scientific">Zea mays</name>
    <name type="common">Maize</name>
    <dbReference type="NCBI Taxonomy" id="4577"/>
    <lineage>
        <taxon>Eukaryota</taxon>
        <taxon>Viridiplantae</taxon>
        <taxon>Streptophyta</taxon>
        <taxon>Embryophyta</taxon>
        <taxon>Tracheophyta</taxon>
        <taxon>Spermatophyta</taxon>
        <taxon>Magnoliopsida</taxon>
        <taxon>Liliopsida</taxon>
        <taxon>Poales</taxon>
        <taxon>Poaceae</taxon>
        <taxon>PACMAD clade</taxon>
        <taxon>Panicoideae</taxon>
        <taxon>Andropogonodae</taxon>
        <taxon>Andropogoneae</taxon>
        <taxon>Tripsacinae</taxon>
        <taxon>Zea</taxon>
    </lineage>
</organism>
<dbReference type="InterPro" id="IPR006076">
    <property type="entry name" value="FAD-dep_OxRdtase"/>
</dbReference>
<dbReference type="GO" id="GO:0050660">
    <property type="term" value="F:flavin adenine dinucleotide binding"/>
    <property type="evidence" value="ECO:0007669"/>
    <property type="project" value="InterPro"/>
</dbReference>